<evidence type="ECO:0000259" key="1">
    <source>
        <dbReference type="PROSITE" id="PS50943"/>
    </source>
</evidence>
<dbReference type="CDD" id="cd00093">
    <property type="entry name" value="HTH_XRE"/>
    <property type="match status" value="1"/>
</dbReference>
<dbReference type="SMART" id="SM00530">
    <property type="entry name" value="HTH_XRE"/>
    <property type="match status" value="1"/>
</dbReference>
<dbReference type="PROSITE" id="PS50943">
    <property type="entry name" value="HTH_CROC1"/>
    <property type="match status" value="1"/>
</dbReference>
<proteinExistence type="predicted"/>
<dbReference type="GO" id="GO:0003677">
    <property type="term" value="F:DNA binding"/>
    <property type="evidence" value="ECO:0007669"/>
    <property type="project" value="InterPro"/>
</dbReference>
<accession>A0A1I1S678</accession>
<evidence type="ECO:0000313" key="3">
    <source>
        <dbReference type="Proteomes" id="UP000199439"/>
    </source>
</evidence>
<dbReference type="OrthoDB" id="9796786at2"/>
<dbReference type="SUPFAM" id="SSF47413">
    <property type="entry name" value="lambda repressor-like DNA-binding domains"/>
    <property type="match status" value="1"/>
</dbReference>
<dbReference type="EMBL" id="FOMI01000012">
    <property type="protein sequence ID" value="SFD39323.1"/>
    <property type="molecule type" value="Genomic_DNA"/>
</dbReference>
<dbReference type="AlphaFoldDB" id="A0A1I1S678"/>
<dbReference type="Proteomes" id="UP000199439">
    <property type="component" value="Unassembled WGS sequence"/>
</dbReference>
<evidence type="ECO:0000313" key="2">
    <source>
        <dbReference type="EMBL" id="SFD39323.1"/>
    </source>
</evidence>
<dbReference type="InterPro" id="IPR001387">
    <property type="entry name" value="Cro/C1-type_HTH"/>
</dbReference>
<dbReference type="Gene3D" id="1.10.260.40">
    <property type="entry name" value="lambda repressor-like DNA-binding domains"/>
    <property type="match status" value="1"/>
</dbReference>
<feature type="domain" description="HTH cro/C1-type" evidence="1">
    <location>
        <begin position="33"/>
        <end position="88"/>
    </location>
</feature>
<dbReference type="Pfam" id="PF01381">
    <property type="entry name" value="HTH_3"/>
    <property type="match status" value="1"/>
</dbReference>
<protein>
    <recommendedName>
        <fullName evidence="1">HTH cro/C1-type domain-containing protein</fullName>
    </recommendedName>
</protein>
<gene>
    <name evidence="2" type="ORF">SAMN04487987_11210</name>
</gene>
<dbReference type="RefSeq" id="WP_092853564.1">
    <property type="nucleotide sequence ID" value="NZ_FOMI01000012.1"/>
</dbReference>
<reference evidence="3" key="1">
    <citation type="submission" date="2016-10" db="EMBL/GenBank/DDBJ databases">
        <authorList>
            <person name="Varghese N."/>
            <person name="Submissions S."/>
        </authorList>
    </citation>
    <scope>NUCLEOTIDE SEQUENCE [LARGE SCALE GENOMIC DNA]</scope>
    <source>
        <strain evidence="3">DSM 25730</strain>
    </source>
</reference>
<dbReference type="STRING" id="870482.SAMN04487987_11210"/>
<name>A0A1I1S678_9FLAO</name>
<sequence>MTEDSDFIEAFNRLIEPLHIADDISKEPFSILFKRRIDELGITQSRAEAMLGIEKKSLNNILNKEAKRVDIITIIKLAQFLNLPVDDFVKVYLQELPSEQIGDIEKAKKNNFIVQNFDLSQLHKKKFISSKTDYDSIEKRIVQFFGLNSIYDFAKEVVTPAFSRTKRSSSDLMREFWVQSALSQFKLLENPNFYSREQLIDLIPKIRPYTKNVKKGLVTVVKALFSIGVTVIYQESLPNISVRGATFVVNGKPCIVINDLYKRYPTLWFSLMHELHHVLYDFNEIQQVKYHLTGEPDLWLKEEKANNFAREYLFNEKRSKYILPFINESVLVREYAEKSQVHPSIIYNFYMYDSNSWGKFKNQMPNIDLAISSLNVNIWENESVEETTERLKKEIFNI</sequence>
<dbReference type="InterPro" id="IPR010982">
    <property type="entry name" value="Lambda_DNA-bd_dom_sf"/>
</dbReference>
<keyword evidence="3" id="KW-1185">Reference proteome</keyword>
<organism evidence="2 3">
    <name type="scientific">Algibacter pectinivorans</name>
    <dbReference type="NCBI Taxonomy" id="870482"/>
    <lineage>
        <taxon>Bacteria</taxon>
        <taxon>Pseudomonadati</taxon>
        <taxon>Bacteroidota</taxon>
        <taxon>Flavobacteriia</taxon>
        <taxon>Flavobacteriales</taxon>
        <taxon>Flavobacteriaceae</taxon>
        <taxon>Algibacter</taxon>
    </lineage>
</organism>